<feature type="compositionally biased region" description="Basic and acidic residues" evidence="1">
    <location>
        <begin position="308"/>
        <end position="336"/>
    </location>
</feature>
<dbReference type="PANTHER" id="PTHR13237:SF9">
    <property type="entry name" value="NEUROGUIDIN"/>
    <property type="match status" value="1"/>
</dbReference>
<gene>
    <name evidence="2" type="ORF">GGI15_000741</name>
</gene>
<feature type="region of interest" description="Disordered" evidence="1">
    <location>
        <begin position="304"/>
        <end position="370"/>
    </location>
</feature>
<keyword evidence="3" id="KW-1185">Reference proteome</keyword>
<evidence type="ECO:0000313" key="2">
    <source>
        <dbReference type="EMBL" id="KAJ2787377.1"/>
    </source>
</evidence>
<dbReference type="EMBL" id="JANBUM010000024">
    <property type="protein sequence ID" value="KAJ2787377.1"/>
    <property type="molecule type" value="Genomic_DNA"/>
</dbReference>
<dbReference type="GO" id="GO:0032040">
    <property type="term" value="C:small-subunit processome"/>
    <property type="evidence" value="ECO:0007669"/>
    <property type="project" value="TreeGrafter"/>
</dbReference>
<proteinExistence type="predicted"/>
<dbReference type="Pfam" id="PF04000">
    <property type="entry name" value="Sas10_Utp3"/>
    <property type="match status" value="1"/>
</dbReference>
<dbReference type="PANTHER" id="PTHR13237">
    <property type="entry name" value="SOMETHING ABOUT SILENCING PROTEIN 10-RELATED"/>
    <property type="match status" value="1"/>
</dbReference>
<sequence length="370" mass="41322">MADLQALREETEQRLKTISTQATQVRELVDGLRARVADGSLATGKGLSFLEVKQHTLLSYLSNLSFVALLKLHGRSLAEHPAVWRLIEDRTVLEKMKPLEQRLKYQIDKLLRTAVVGASQPAPQPTAHLHTTDDPEAEAPSAAGNALAAMLASDAMANPTSYGPNPEALALDMRGDGEEDDGSGLYRVAKQMPVRYEEQGGKGAARREREEQRMAARASRSRLVRDLMAQYDDRPEVASASGNPERTHVDGRMARLAEDTRRFEEDNFRRRAVSKRERKGLRERLVELEDEFTHLNDFAGVAGLAGEGRVEKAMRKGKRSVLERVEQRSNESPAERAKRRRRGGEEEGVERSAGPGKFQRAKRQIAGKRR</sequence>
<evidence type="ECO:0000313" key="3">
    <source>
        <dbReference type="Proteomes" id="UP001140172"/>
    </source>
</evidence>
<dbReference type="GO" id="GO:0000462">
    <property type="term" value="P:maturation of SSU-rRNA from tricistronic rRNA transcript (SSU-rRNA, 5.8S rRNA, LSU-rRNA)"/>
    <property type="evidence" value="ECO:0007669"/>
    <property type="project" value="TreeGrafter"/>
</dbReference>
<comment type="caution">
    <text evidence="2">The sequence shown here is derived from an EMBL/GenBank/DDBJ whole genome shotgun (WGS) entry which is preliminary data.</text>
</comment>
<feature type="compositionally biased region" description="Basic residues" evidence="1">
    <location>
        <begin position="359"/>
        <end position="370"/>
    </location>
</feature>
<organism evidence="2 3">
    <name type="scientific">Coemansia interrupta</name>
    <dbReference type="NCBI Taxonomy" id="1126814"/>
    <lineage>
        <taxon>Eukaryota</taxon>
        <taxon>Fungi</taxon>
        <taxon>Fungi incertae sedis</taxon>
        <taxon>Zoopagomycota</taxon>
        <taxon>Kickxellomycotina</taxon>
        <taxon>Kickxellomycetes</taxon>
        <taxon>Kickxellales</taxon>
        <taxon>Kickxellaceae</taxon>
        <taxon>Coemansia</taxon>
    </lineage>
</organism>
<name>A0A9W8HJE3_9FUNG</name>
<accession>A0A9W8HJE3</accession>
<protein>
    <submittedName>
        <fullName evidence="2">Uncharacterized protein</fullName>
    </submittedName>
</protein>
<dbReference type="InterPro" id="IPR007146">
    <property type="entry name" value="Sas10/Utp3/C1D"/>
</dbReference>
<dbReference type="AlphaFoldDB" id="A0A9W8HJE3"/>
<dbReference type="OrthoDB" id="203440at2759"/>
<reference evidence="2" key="1">
    <citation type="submission" date="2022-07" db="EMBL/GenBank/DDBJ databases">
        <title>Phylogenomic reconstructions and comparative analyses of Kickxellomycotina fungi.</title>
        <authorList>
            <person name="Reynolds N.K."/>
            <person name="Stajich J.E."/>
            <person name="Barry K."/>
            <person name="Grigoriev I.V."/>
            <person name="Crous P."/>
            <person name="Smith M.E."/>
        </authorList>
    </citation>
    <scope>NUCLEOTIDE SEQUENCE</scope>
    <source>
        <strain evidence="2">BCRC 34489</strain>
    </source>
</reference>
<dbReference type="Proteomes" id="UP001140172">
    <property type="component" value="Unassembled WGS sequence"/>
</dbReference>
<evidence type="ECO:0000256" key="1">
    <source>
        <dbReference type="SAM" id="MobiDB-lite"/>
    </source>
</evidence>
<feature type="region of interest" description="Disordered" evidence="1">
    <location>
        <begin position="119"/>
        <end position="141"/>
    </location>
</feature>